<accession>A0AAD4I6N3</accession>
<comment type="caution">
    <text evidence="2">The sequence shown here is derived from an EMBL/GenBank/DDBJ whole genome shotgun (WGS) entry which is preliminary data.</text>
</comment>
<protein>
    <submittedName>
        <fullName evidence="2">Uncharacterized protein</fullName>
    </submittedName>
</protein>
<proteinExistence type="predicted"/>
<feature type="compositionally biased region" description="Basic and acidic residues" evidence="1">
    <location>
        <begin position="84"/>
        <end position="95"/>
    </location>
</feature>
<keyword evidence="3" id="KW-1185">Reference proteome</keyword>
<sequence length="192" mass="21455">MNRAKWNFPVTPNNIELFTTLLRDIHMYSPFWEGHPAHHANAHLQFPTIWQPHGSALTMGIVAVGEEEEDDEGLEEVTVGDEEGDKRGYREDIRGGKQAGNGGDGQLLDTAKIERENDESSVAADADFLFNCQSYMPDHLQVGFNEAILRLQQAAMRCLHHVFPLLVFALASSSLLFSKKPFAPVLVTLRLL</sequence>
<dbReference type="EMBL" id="JAANER010000007">
    <property type="protein sequence ID" value="KAG9187452.1"/>
    <property type="molecule type" value="Genomic_DNA"/>
</dbReference>
<reference evidence="2" key="1">
    <citation type="submission" date="2021-07" db="EMBL/GenBank/DDBJ databases">
        <title>Genome Resource of American Ginseng Black Spot Pathogen Alternaria panax.</title>
        <authorList>
            <person name="Qiu C."/>
            <person name="Wang W."/>
            <person name="Liu Z."/>
        </authorList>
    </citation>
    <scope>NUCLEOTIDE SEQUENCE</scope>
    <source>
        <strain evidence="2">BNCC115425</strain>
    </source>
</reference>
<organism evidence="2 3">
    <name type="scientific">Alternaria panax</name>
    <dbReference type="NCBI Taxonomy" id="48097"/>
    <lineage>
        <taxon>Eukaryota</taxon>
        <taxon>Fungi</taxon>
        <taxon>Dikarya</taxon>
        <taxon>Ascomycota</taxon>
        <taxon>Pezizomycotina</taxon>
        <taxon>Dothideomycetes</taxon>
        <taxon>Pleosporomycetidae</taxon>
        <taxon>Pleosporales</taxon>
        <taxon>Pleosporineae</taxon>
        <taxon>Pleosporaceae</taxon>
        <taxon>Alternaria</taxon>
        <taxon>Alternaria sect. Panax</taxon>
    </lineage>
</organism>
<evidence type="ECO:0000313" key="3">
    <source>
        <dbReference type="Proteomes" id="UP001199106"/>
    </source>
</evidence>
<gene>
    <name evidence="2" type="ORF">G6011_05323</name>
</gene>
<evidence type="ECO:0000256" key="1">
    <source>
        <dbReference type="SAM" id="MobiDB-lite"/>
    </source>
</evidence>
<dbReference type="AlphaFoldDB" id="A0AAD4I6N3"/>
<feature type="region of interest" description="Disordered" evidence="1">
    <location>
        <begin position="79"/>
        <end position="106"/>
    </location>
</feature>
<dbReference type="Proteomes" id="UP001199106">
    <property type="component" value="Unassembled WGS sequence"/>
</dbReference>
<evidence type="ECO:0000313" key="2">
    <source>
        <dbReference type="EMBL" id="KAG9187452.1"/>
    </source>
</evidence>
<name>A0AAD4I6N3_9PLEO</name>